<evidence type="ECO:0008006" key="4">
    <source>
        <dbReference type="Google" id="ProtNLM"/>
    </source>
</evidence>
<sequence>MTAAHLASGIAGLGFALGGFAWLGLTIGRHHADIHGRGAEPPRDQVVRLRLQGYLALALALVACVMAQGWALGFVYWIGVLSVCAWVAVATFSCAPRVMGRIALGAVGIAALASIGALGAGILMRS</sequence>
<evidence type="ECO:0000313" key="2">
    <source>
        <dbReference type="EMBL" id="CAG9164460.1"/>
    </source>
</evidence>
<feature type="transmembrane region" description="Helical" evidence="1">
    <location>
        <begin position="49"/>
        <end position="68"/>
    </location>
</feature>
<keyword evidence="1" id="KW-1133">Transmembrane helix</keyword>
<keyword evidence="1" id="KW-0472">Membrane</keyword>
<reference evidence="2 3" key="1">
    <citation type="submission" date="2021-08" db="EMBL/GenBank/DDBJ databases">
        <authorList>
            <person name="Peeters C."/>
        </authorList>
    </citation>
    <scope>NUCLEOTIDE SEQUENCE [LARGE SCALE GENOMIC DNA]</scope>
    <source>
        <strain evidence="2 3">LMG 32289</strain>
    </source>
</reference>
<organism evidence="2 3">
    <name type="scientific">Cupriavidus pampae</name>
    <dbReference type="NCBI Taxonomy" id="659251"/>
    <lineage>
        <taxon>Bacteria</taxon>
        <taxon>Pseudomonadati</taxon>
        <taxon>Pseudomonadota</taxon>
        <taxon>Betaproteobacteria</taxon>
        <taxon>Burkholderiales</taxon>
        <taxon>Burkholderiaceae</taxon>
        <taxon>Cupriavidus</taxon>
    </lineage>
</organism>
<dbReference type="EMBL" id="CAJZAG010000001">
    <property type="protein sequence ID" value="CAG9164460.1"/>
    <property type="molecule type" value="Genomic_DNA"/>
</dbReference>
<keyword evidence="3" id="KW-1185">Reference proteome</keyword>
<name>A0ABM8WB20_9BURK</name>
<accession>A0ABM8WB20</accession>
<dbReference type="Proteomes" id="UP000706525">
    <property type="component" value="Unassembled WGS sequence"/>
</dbReference>
<gene>
    <name evidence="2" type="ORF">LMG32289_00803</name>
</gene>
<evidence type="ECO:0000256" key="1">
    <source>
        <dbReference type="SAM" id="Phobius"/>
    </source>
</evidence>
<feature type="transmembrane region" description="Helical" evidence="1">
    <location>
        <begin position="74"/>
        <end position="95"/>
    </location>
</feature>
<comment type="caution">
    <text evidence="2">The sequence shown here is derived from an EMBL/GenBank/DDBJ whole genome shotgun (WGS) entry which is preliminary data.</text>
</comment>
<feature type="transmembrane region" description="Helical" evidence="1">
    <location>
        <begin position="6"/>
        <end position="28"/>
    </location>
</feature>
<evidence type="ECO:0000313" key="3">
    <source>
        <dbReference type="Proteomes" id="UP000706525"/>
    </source>
</evidence>
<dbReference type="RefSeq" id="WP_223982141.1">
    <property type="nucleotide sequence ID" value="NZ_CAJZAG010000001.1"/>
</dbReference>
<dbReference type="InterPro" id="IPR021762">
    <property type="entry name" value="DUF3325"/>
</dbReference>
<proteinExistence type="predicted"/>
<keyword evidence="1" id="KW-0812">Transmembrane</keyword>
<feature type="transmembrane region" description="Helical" evidence="1">
    <location>
        <begin position="102"/>
        <end position="124"/>
    </location>
</feature>
<protein>
    <recommendedName>
        <fullName evidence="4">DUF3325 domain-containing protein</fullName>
    </recommendedName>
</protein>
<dbReference type="Pfam" id="PF11804">
    <property type="entry name" value="DUF3325"/>
    <property type="match status" value="1"/>
</dbReference>